<protein>
    <submittedName>
        <fullName evidence="1">Uncharacterized protein</fullName>
    </submittedName>
</protein>
<name>A0ABU3NWF3_9FIRM</name>
<evidence type="ECO:0000313" key="2">
    <source>
        <dbReference type="Proteomes" id="UP001254848"/>
    </source>
</evidence>
<comment type="caution">
    <text evidence="1">The sequence shown here is derived from an EMBL/GenBank/DDBJ whole genome shotgun (WGS) entry which is preliminary data.</text>
</comment>
<accession>A0ABU3NWF3</accession>
<dbReference type="Proteomes" id="UP001254848">
    <property type="component" value="Unassembled WGS sequence"/>
</dbReference>
<dbReference type="RefSeq" id="WP_413779677.1">
    <property type="nucleotide sequence ID" value="NZ_JAUOZS010000001.1"/>
</dbReference>
<evidence type="ECO:0000313" key="1">
    <source>
        <dbReference type="EMBL" id="MDT8901153.1"/>
    </source>
</evidence>
<gene>
    <name evidence="1" type="ORF">Q4T40_07880</name>
</gene>
<reference evidence="1 2" key="1">
    <citation type="submission" date="2023-07" db="EMBL/GenBank/DDBJ databases">
        <title>The novel representative of Negativicutes class, Anaeroselena agilis gen. nov. sp. nov.</title>
        <authorList>
            <person name="Prokofeva M.I."/>
            <person name="Elcheninov A.G."/>
            <person name="Klyukina A."/>
            <person name="Kublanov I.V."/>
            <person name="Frolov E.N."/>
            <person name="Podosokorskaya O.A."/>
        </authorList>
    </citation>
    <scope>NUCLEOTIDE SEQUENCE [LARGE SCALE GENOMIC DNA]</scope>
    <source>
        <strain evidence="1 2">4137-cl</strain>
    </source>
</reference>
<organism evidence="1 2">
    <name type="scientific">Anaeroselena agilis</name>
    <dbReference type="NCBI Taxonomy" id="3063788"/>
    <lineage>
        <taxon>Bacteria</taxon>
        <taxon>Bacillati</taxon>
        <taxon>Bacillota</taxon>
        <taxon>Negativicutes</taxon>
        <taxon>Acetonemataceae</taxon>
        <taxon>Anaeroselena</taxon>
    </lineage>
</organism>
<sequence length="142" mass="16313">MIKRICGTCLHYSPKYPNELDCHNQRCITRIDRPEWKPRAITCTICDTAMIYYDHEYFECPDCGSQFWPFVEAISTKKVVRQEFEKGLECARSMEVGNPAIHVKSKVCGGSKSKRKKNKNVLQKKPTSAIYNELCASKAKKS</sequence>
<proteinExistence type="predicted"/>
<keyword evidence="2" id="KW-1185">Reference proteome</keyword>
<dbReference type="EMBL" id="JAUOZS010000001">
    <property type="protein sequence ID" value="MDT8901153.1"/>
    <property type="molecule type" value="Genomic_DNA"/>
</dbReference>